<comment type="caution">
    <text evidence="3">The sequence shown here is derived from an EMBL/GenBank/DDBJ whole genome shotgun (WGS) entry which is preliminary data.</text>
</comment>
<name>A0ABT2CGZ2_9ACTN</name>
<dbReference type="PROSITE" id="PS50035">
    <property type="entry name" value="PLD"/>
    <property type="match status" value="2"/>
</dbReference>
<feature type="domain" description="PLD phosphodiesterase" evidence="2">
    <location>
        <begin position="205"/>
        <end position="227"/>
    </location>
</feature>
<keyword evidence="1" id="KW-0732">Signal</keyword>
<dbReference type="EMBL" id="JANUGQ010000010">
    <property type="protein sequence ID" value="MCS0636687.1"/>
    <property type="molecule type" value="Genomic_DNA"/>
</dbReference>
<organism evidence="3 4">
    <name type="scientific">Streptomyces pyxinae</name>
    <dbReference type="NCBI Taxonomy" id="2970734"/>
    <lineage>
        <taxon>Bacteria</taxon>
        <taxon>Bacillati</taxon>
        <taxon>Actinomycetota</taxon>
        <taxon>Actinomycetes</taxon>
        <taxon>Kitasatosporales</taxon>
        <taxon>Streptomycetaceae</taxon>
        <taxon>Streptomyces</taxon>
    </lineage>
</organism>
<keyword evidence="4" id="KW-1185">Reference proteome</keyword>
<sequence>MTSPRFGRLRRLATAAALCALIGPALPAAPAAALPPAPPVQAPVPEPAPHLDAVESVLRDVSPGLEGQVWERTGGNALDTGGGGASDWLLQTPGCWGDAGCADRPGSRQLLARMTENISRATTSVDISTLAPFPDGAFQDAIVAGLKQSVAAGHRLSVRVLAGAAPIYHLNVLPSAYRDQLRAGLGEAAGSVTLNVATMTTSKTGLSWNHSKLLVVDGQSVITGGINGWKNDYLTTTHPVSDADLALSGPAARSASRYLDRLWSWTCERAHRVTEVWFAASPGAGCLASLEKALPPLAATGNVPVIAVGGLGVGVQSADPSSSYRPALSTTAPASDTTCLVGLHDHTNTDRDYDTVNPEESALRALVGSARSHIEISQQDLHATCPPLPRYDVRLYDTLAARMAAGVKVRIVVSDPANRGAIGSGGYSQITSLKEISDALRNRLALTTKSVPRAEAVMCATLQLATARHSGSATWADGHPYAQHHKLVSVDGSAFYLGSKNLYPSWLQDYGYIVESPAAAAQLADALLAPQWAHSRATATYDHTRAACPLPGGAPGGV</sequence>
<accession>A0ABT2CGZ2</accession>
<feature type="domain" description="PLD phosphodiesterase" evidence="2">
    <location>
        <begin position="479"/>
        <end position="506"/>
    </location>
</feature>
<evidence type="ECO:0000313" key="3">
    <source>
        <dbReference type="EMBL" id="MCS0636687.1"/>
    </source>
</evidence>
<protein>
    <submittedName>
        <fullName evidence="3">Phospholipase</fullName>
    </submittedName>
</protein>
<dbReference type="PANTHER" id="PTHR21248:SF22">
    <property type="entry name" value="PHOSPHOLIPASE D"/>
    <property type="match status" value="1"/>
</dbReference>
<reference evidence="3" key="1">
    <citation type="submission" date="2022-08" db="EMBL/GenBank/DDBJ databases">
        <authorList>
            <person name="Somphong A."/>
            <person name="Phongsopitanun W."/>
        </authorList>
    </citation>
    <scope>NUCLEOTIDE SEQUENCE</scope>
    <source>
        <strain evidence="3">LP05-1</strain>
    </source>
</reference>
<dbReference type="SMART" id="SM00155">
    <property type="entry name" value="PLDc"/>
    <property type="match status" value="2"/>
</dbReference>
<feature type="signal peptide" evidence="1">
    <location>
        <begin position="1"/>
        <end position="27"/>
    </location>
</feature>
<dbReference type="SUPFAM" id="SSF56024">
    <property type="entry name" value="Phospholipase D/nuclease"/>
    <property type="match status" value="2"/>
</dbReference>
<dbReference type="Gene3D" id="3.30.870.10">
    <property type="entry name" value="Endonuclease Chain A"/>
    <property type="match status" value="2"/>
</dbReference>
<feature type="chain" id="PRO_5047136189" evidence="1">
    <location>
        <begin position="28"/>
        <end position="558"/>
    </location>
</feature>
<dbReference type="Proteomes" id="UP001431313">
    <property type="component" value="Unassembled WGS sequence"/>
</dbReference>
<proteinExistence type="predicted"/>
<gene>
    <name evidence="3" type="ORF">NX801_13665</name>
</gene>
<evidence type="ECO:0000313" key="4">
    <source>
        <dbReference type="Proteomes" id="UP001431313"/>
    </source>
</evidence>
<dbReference type="CDD" id="cd09108">
    <property type="entry name" value="PLDc_PMFPLD_like_1"/>
    <property type="match status" value="1"/>
</dbReference>
<evidence type="ECO:0000259" key="2">
    <source>
        <dbReference type="PROSITE" id="PS50035"/>
    </source>
</evidence>
<dbReference type="PANTHER" id="PTHR21248">
    <property type="entry name" value="CARDIOLIPIN SYNTHASE"/>
    <property type="match status" value="1"/>
</dbReference>
<evidence type="ECO:0000256" key="1">
    <source>
        <dbReference type="SAM" id="SignalP"/>
    </source>
</evidence>
<dbReference type="RefSeq" id="WP_258787945.1">
    <property type="nucleotide sequence ID" value="NZ_JANUGQ010000010.1"/>
</dbReference>
<dbReference type="InterPro" id="IPR001736">
    <property type="entry name" value="PLipase_D/transphosphatidylase"/>
</dbReference>